<evidence type="ECO:0000256" key="4">
    <source>
        <dbReference type="ARBA" id="ARBA00023163"/>
    </source>
</evidence>
<dbReference type="Pfam" id="PF03634">
    <property type="entry name" value="TCP"/>
    <property type="match status" value="1"/>
</dbReference>
<organism evidence="8 9">
    <name type="scientific">Coffea arabica</name>
    <name type="common">Arabian coffee</name>
    <dbReference type="NCBI Taxonomy" id="13443"/>
    <lineage>
        <taxon>Eukaryota</taxon>
        <taxon>Viridiplantae</taxon>
        <taxon>Streptophyta</taxon>
        <taxon>Embryophyta</taxon>
        <taxon>Tracheophyta</taxon>
        <taxon>Spermatophyta</taxon>
        <taxon>Magnoliopsida</taxon>
        <taxon>eudicotyledons</taxon>
        <taxon>Gunneridae</taxon>
        <taxon>Pentapetalae</taxon>
        <taxon>asterids</taxon>
        <taxon>lamiids</taxon>
        <taxon>Gentianales</taxon>
        <taxon>Rubiaceae</taxon>
        <taxon>Ixoroideae</taxon>
        <taxon>Gardenieae complex</taxon>
        <taxon>Bertiereae - Coffeeae clade</taxon>
        <taxon>Coffeeae</taxon>
        <taxon>Coffea</taxon>
    </lineage>
</organism>
<feature type="compositionally biased region" description="Polar residues" evidence="6">
    <location>
        <begin position="71"/>
        <end position="84"/>
    </location>
</feature>
<feature type="compositionally biased region" description="Polar residues" evidence="6">
    <location>
        <begin position="173"/>
        <end position="185"/>
    </location>
</feature>
<dbReference type="Proteomes" id="UP001652660">
    <property type="component" value="Chromosome 2e"/>
</dbReference>
<keyword evidence="3" id="KW-0238">DNA-binding</keyword>
<feature type="compositionally biased region" description="Polar residues" evidence="6">
    <location>
        <begin position="14"/>
        <end position="25"/>
    </location>
</feature>
<dbReference type="GO" id="GO:0003700">
    <property type="term" value="F:DNA-binding transcription factor activity"/>
    <property type="evidence" value="ECO:0007669"/>
    <property type="project" value="InterPro"/>
</dbReference>
<dbReference type="InterPro" id="IPR005333">
    <property type="entry name" value="Transcription_factor_TCP"/>
</dbReference>
<dbReference type="PANTHER" id="PTHR31072:SF1">
    <property type="entry name" value="TRANSCRIPTION FACTOR TCP9"/>
    <property type="match status" value="1"/>
</dbReference>
<feature type="compositionally biased region" description="Basic and acidic residues" evidence="6">
    <location>
        <begin position="398"/>
        <end position="410"/>
    </location>
</feature>
<protein>
    <submittedName>
        <fullName evidence="9">Transcription factor TCP9-like</fullName>
    </submittedName>
</protein>
<evidence type="ECO:0000256" key="5">
    <source>
        <dbReference type="ARBA" id="ARBA00023242"/>
    </source>
</evidence>
<dbReference type="InterPro" id="IPR017887">
    <property type="entry name" value="TF_TCP_subgr"/>
</dbReference>
<sequence length="410" mass="43736">MGSAQKLELHGDQSRNGSNMPSLNNPWPRPPSTAVQPLRMPPAPPMAIPLISLKEEPDDHGEDKPPIPMARSSQPLPMPTSLQMRQPVAPPTPPKRTSTKDRHTKVEGRGRRIRMPATCAARVFQLTKELGHKSDGETIRWLLEHAEPAIIAATGTGTVPAIAMSVNGTLKVPTTSPAAADNSNTVKRKRKRPSNYSADQHVNMPTNTDDNVATSSGNTSTSSTPTMSTFSSNNPSILAPLMAIQPSTSTTNAFPALVQNPAILQVPLVAAIPLVTNISPTFFILPPPQVPSSSSTNVPSHVAANQPQILAIPPNVNVTPFINVSARPISAFIASSSTTPSDANALNIQQLPRFLNVVGGPTTMENLRVNSSATLLPSSSSTSSDKSPSTRTQVLREFSLEIHDKHEQQN</sequence>
<feature type="compositionally biased region" description="Low complexity" evidence="6">
    <location>
        <begin position="373"/>
        <end position="392"/>
    </location>
</feature>
<keyword evidence="5" id="KW-0539">Nucleus</keyword>
<dbReference type="OrthoDB" id="1928965at2759"/>
<dbReference type="GO" id="GO:0043565">
    <property type="term" value="F:sequence-specific DNA binding"/>
    <property type="evidence" value="ECO:0007669"/>
    <property type="project" value="TreeGrafter"/>
</dbReference>
<name>A0A6P6WN56_COFAR</name>
<evidence type="ECO:0000256" key="1">
    <source>
        <dbReference type="ARBA" id="ARBA00004123"/>
    </source>
</evidence>
<feature type="region of interest" description="Disordered" evidence="6">
    <location>
        <begin position="173"/>
        <end position="232"/>
    </location>
</feature>
<accession>A0A6P6WN56</accession>
<feature type="compositionally biased region" description="Basic and acidic residues" evidence="6">
    <location>
        <begin position="53"/>
        <end position="65"/>
    </location>
</feature>
<gene>
    <name evidence="9" type="primary">LOC113733096</name>
</gene>
<reference evidence="9" key="2">
    <citation type="submission" date="2025-08" db="UniProtKB">
        <authorList>
            <consortium name="RefSeq"/>
        </authorList>
    </citation>
    <scope>IDENTIFICATION</scope>
    <source>
        <tissue evidence="9">Leaves</tissue>
    </source>
</reference>
<evidence type="ECO:0000313" key="8">
    <source>
        <dbReference type="Proteomes" id="UP001652660"/>
    </source>
</evidence>
<dbReference type="AlphaFoldDB" id="A0A6P6WN56"/>
<evidence type="ECO:0000259" key="7">
    <source>
        <dbReference type="PROSITE" id="PS51369"/>
    </source>
</evidence>
<keyword evidence="4" id="KW-0804">Transcription</keyword>
<feature type="region of interest" description="Disordered" evidence="6">
    <location>
        <begin position="373"/>
        <end position="410"/>
    </location>
</feature>
<keyword evidence="2" id="KW-0805">Transcription regulation</keyword>
<proteinExistence type="predicted"/>
<comment type="subcellular location">
    <subcellularLocation>
        <location evidence="1">Nucleus</location>
    </subcellularLocation>
</comment>
<dbReference type="PANTHER" id="PTHR31072">
    <property type="entry name" value="TRANSCRIPTION FACTOR TCP4-RELATED"/>
    <property type="match status" value="1"/>
</dbReference>
<evidence type="ECO:0000256" key="3">
    <source>
        <dbReference type="ARBA" id="ARBA00023125"/>
    </source>
</evidence>
<dbReference type="GeneID" id="113733096"/>
<feature type="compositionally biased region" description="Basic and acidic residues" evidence="6">
    <location>
        <begin position="98"/>
        <end position="109"/>
    </location>
</feature>
<dbReference type="GO" id="GO:0005634">
    <property type="term" value="C:nucleus"/>
    <property type="evidence" value="ECO:0007669"/>
    <property type="project" value="UniProtKB-SubCell"/>
</dbReference>
<evidence type="ECO:0000313" key="9">
    <source>
        <dbReference type="RefSeq" id="XP_027115042.1"/>
    </source>
</evidence>
<feature type="compositionally biased region" description="Polar residues" evidence="6">
    <location>
        <begin position="194"/>
        <end position="213"/>
    </location>
</feature>
<feature type="region of interest" description="Disordered" evidence="6">
    <location>
        <begin position="1"/>
        <end position="109"/>
    </location>
</feature>
<evidence type="ECO:0000256" key="2">
    <source>
        <dbReference type="ARBA" id="ARBA00023015"/>
    </source>
</evidence>
<keyword evidence="8" id="KW-1185">Reference proteome</keyword>
<evidence type="ECO:0000256" key="6">
    <source>
        <dbReference type="SAM" id="MobiDB-lite"/>
    </source>
</evidence>
<reference evidence="8" key="1">
    <citation type="journal article" date="2025" name="Foods">
        <title>Unveiling the Microbial Signatures of Arabica Coffee Cherries: Insights into Ripeness Specific Diversity, Functional Traits, and Implications for Quality and Safety.</title>
        <authorList>
            <consortium name="RefSeq"/>
            <person name="Tenea G.N."/>
            <person name="Cifuentes V."/>
            <person name="Reyes P."/>
            <person name="Cevallos-Vallejos M."/>
        </authorList>
    </citation>
    <scope>NUCLEOTIDE SEQUENCE [LARGE SCALE GENOMIC DNA]</scope>
</reference>
<dbReference type="RefSeq" id="XP_027115042.1">
    <property type="nucleotide sequence ID" value="XM_027259241.2"/>
</dbReference>
<feature type="domain" description="TCP" evidence="7">
    <location>
        <begin position="99"/>
        <end position="153"/>
    </location>
</feature>
<dbReference type="PROSITE" id="PS51369">
    <property type="entry name" value="TCP"/>
    <property type="match status" value="1"/>
</dbReference>
<feature type="compositionally biased region" description="Low complexity" evidence="6">
    <location>
        <begin position="214"/>
        <end position="232"/>
    </location>
</feature>